<accession>A0A317Y0B8</accession>
<feature type="compositionally biased region" description="Low complexity" evidence="1">
    <location>
        <begin position="56"/>
        <end position="69"/>
    </location>
</feature>
<evidence type="ECO:0000313" key="3">
    <source>
        <dbReference type="Proteomes" id="UP000246740"/>
    </source>
</evidence>
<evidence type="ECO:0000313" key="2">
    <source>
        <dbReference type="EMBL" id="PWZ03640.1"/>
    </source>
</evidence>
<feature type="compositionally biased region" description="Low complexity" evidence="1">
    <location>
        <begin position="102"/>
        <end position="113"/>
    </location>
</feature>
<dbReference type="GO" id="GO:0009976">
    <property type="term" value="F:tocopherol cyclase activity"/>
    <property type="evidence" value="ECO:0007669"/>
    <property type="project" value="InterPro"/>
</dbReference>
<dbReference type="Proteomes" id="UP000246740">
    <property type="component" value="Unassembled WGS sequence"/>
</dbReference>
<dbReference type="PANTHER" id="PTHR35309">
    <property type="match status" value="1"/>
</dbReference>
<dbReference type="InterPro" id="IPR025893">
    <property type="entry name" value="Tocopherol_cyclase"/>
</dbReference>
<evidence type="ECO:0000256" key="1">
    <source>
        <dbReference type="SAM" id="MobiDB-lite"/>
    </source>
</evidence>
<feature type="region of interest" description="Disordered" evidence="1">
    <location>
        <begin position="42"/>
        <end position="141"/>
    </location>
</feature>
<proteinExistence type="predicted"/>
<feature type="region of interest" description="Disordered" evidence="1">
    <location>
        <begin position="157"/>
        <end position="181"/>
    </location>
</feature>
<organism evidence="2 3">
    <name type="scientific">Testicularia cyperi</name>
    <dbReference type="NCBI Taxonomy" id="1882483"/>
    <lineage>
        <taxon>Eukaryota</taxon>
        <taxon>Fungi</taxon>
        <taxon>Dikarya</taxon>
        <taxon>Basidiomycota</taxon>
        <taxon>Ustilaginomycotina</taxon>
        <taxon>Ustilaginomycetes</taxon>
        <taxon>Ustilaginales</taxon>
        <taxon>Anthracoideaceae</taxon>
        <taxon>Testicularia</taxon>
    </lineage>
</organism>
<sequence length="715" mass="77157">MSRLLGRLLPLGDDPFPPTHVAGSEFEGFFIRLQSHSGRTTIGNTYTFPSNPAPLAPSSSSSSPTASSSRRANGSPSRIPRLAGRHNGKTSSSLHNRHARNRSSSASSSSAAEPPSPTPSPKTIRPLPPPQNVAAAARAGGATQTLAHMLTTSEPFYTSPDSFAGPSTDKPPAYSASQAGKRKAPDAALPCASAGDLIVVICELQSAPIDQRICIYLRWIVHGEEAKQQEILLSGPDTPLSSHGQRRDSKRPPNATPQHRPMGESFECTTYIPKWSLKLGDKAKNDQVQPFRIDLPCPSRPGDTYGFMSVAQDGNVVVDITVPRFSDTHSTLSVPGADGMADDEDARGTRVRIRTNRHVPWRGASSSLSSSMLKSMLPIGSQGPESWIQHLGPLLPLHWYVHSSRAPATFSLEHVEHDHAVTGFNQTKDAVAAGRASIHIEKNWGHGFPTGWMWVQGSSALPDPSIAPAAPSGTGSKAKSKHTEPSIRLMLAGGSILGLTAFLIGIRIKLPSVPVNASSTSSSTSKSVEINWDFTPPFALGPGLSVRDGDSGARIHYGLGFKMRRDFTNKSFRIEVWDHRRWARIQVHGDPDSFATQLPGPVPGGWAPGYCHHSYRCSATVTLFHRPVSSIPATALRSALHPIKTLASLKTLLRMPDSNPPPYQRLDPQHNPSQPELDGRDVIDQAWCHAMGWQKLGHFNLPDRVALEFGGDFAK</sequence>
<feature type="compositionally biased region" description="Pro residues" evidence="1">
    <location>
        <begin position="114"/>
        <end position="131"/>
    </location>
</feature>
<feature type="region of interest" description="Disordered" evidence="1">
    <location>
        <begin position="234"/>
        <end position="264"/>
    </location>
</feature>
<reference evidence="2 3" key="1">
    <citation type="journal article" date="2018" name="Mol. Biol. Evol.">
        <title>Broad Genomic Sampling Reveals a Smut Pathogenic Ancestry of the Fungal Clade Ustilaginomycotina.</title>
        <authorList>
            <person name="Kijpornyongpan T."/>
            <person name="Mondo S.J."/>
            <person name="Barry K."/>
            <person name="Sandor L."/>
            <person name="Lee J."/>
            <person name="Lipzen A."/>
            <person name="Pangilinan J."/>
            <person name="LaButti K."/>
            <person name="Hainaut M."/>
            <person name="Henrissat B."/>
            <person name="Grigoriev I.V."/>
            <person name="Spatafora J.W."/>
            <person name="Aime M.C."/>
        </authorList>
    </citation>
    <scope>NUCLEOTIDE SEQUENCE [LARGE SCALE GENOMIC DNA]</scope>
    <source>
        <strain evidence="2 3">MCA 3645</strain>
    </source>
</reference>
<dbReference type="EMBL" id="KZ819188">
    <property type="protein sequence ID" value="PWZ03640.1"/>
    <property type="molecule type" value="Genomic_DNA"/>
</dbReference>
<feature type="region of interest" description="Disordered" evidence="1">
    <location>
        <begin position="657"/>
        <end position="678"/>
    </location>
</feature>
<dbReference type="OrthoDB" id="5421239at2759"/>
<keyword evidence="3" id="KW-1185">Reference proteome</keyword>
<dbReference type="PANTHER" id="PTHR35309:SF4">
    <property type="entry name" value="TOCOPHEROL CYCLASE"/>
    <property type="match status" value="1"/>
</dbReference>
<protein>
    <submittedName>
        <fullName evidence="2">Uncharacterized protein</fullName>
    </submittedName>
</protein>
<name>A0A317Y0B8_9BASI</name>
<dbReference type="AlphaFoldDB" id="A0A317Y0B8"/>
<gene>
    <name evidence="2" type="ORF">BCV70DRAFT_197838</name>
</gene>
<dbReference type="InParanoid" id="A0A317Y0B8"/>